<evidence type="ECO:0000313" key="2">
    <source>
        <dbReference type="Proteomes" id="UP000572268"/>
    </source>
</evidence>
<dbReference type="AlphaFoldDB" id="A0A7J6KNR7"/>
<feature type="non-terminal residue" evidence="1">
    <location>
        <position position="1"/>
    </location>
</feature>
<reference evidence="1 2" key="1">
    <citation type="submission" date="2020-04" db="EMBL/GenBank/DDBJ databases">
        <title>Perkinsus olseni comparative genomics.</title>
        <authorList>
            <person name="Bogema D.R."/>
        </authorList>
    </citation>
    <scope>NUCLEOTIDE SEQUENCE [LARGE SCALE GENOMIC DNA]</scope>
    <source>
        <strain evidence="1">ATCC PRA-31</strain>
    </source>
</reference>
<comment type="caution">
    <text evidence="1">The sequence shown here is derived from an EMBL/GenBank/DDBJ whole genome shotgun (WGS) entry which is preliminary data.</text>
</comment>
<name>A0A7J6KNR7_PEROL</name>
<proteinExistence type="predicted"/>
<gene>
    <name evidence="1" type="ORF">FOL46_002287</name>
</gene>
<organism evidence="1 2">
    <name type="scientific">Perkinsus olseni</name>
    <name type="common">Perkinsus atlanticus</name>
    <dbReference type="NCBI Taxonomy" id="32597"/>
    <lineage>
        <taxon>Eukaryota</taxon>
        <taxon>Sar</taxon>
        <taxon>Alveolata</taxon>
        <taxon>Perkinsozoa</taxon>
        <taxon>Perkinsea</taxon>
        <taxon>Perkinsida</taxon>
        <taxon>Perkinsidae</taxon>
        <taxon>Perkinsus</taxon>
    </lineage>
</organism>
<protein>
    <submittedName>
        <fullName evidence="1">Uncharacterized protein</fullName>
    </submittedName>
</protein>
<dbReference type="EMBL" id="JABANN010001713">
    <property type="protein sequence ID" value="KAF4648973.1"/>
    <property type="molecule type" value="Genomic_DNA"/>
</dbReference>
<sequence>YGIDDAGWGLLVMTTVDAAAVHSRLRRKCLEVRLDPTLDPIAAERLYQKCAPNLPLPTTGLGFLTPAEIVWKAREAACDAVRMKVGDAAINDLCNVSS</sequence>
<accession>A0A7J6KNR7</accession>
<evidence type="ECO:0000313" key="1">
    <source>
        <dbReference type="EMBL" id="KAF4648973.1"/>
    </source>
</evidence>
<dbReference type="Proteomes" id="UP000572268">
    <property type="component" value="Unassembled WGS sequence"/>
</dbReference>